<dbReference type="Proteomes" id="UP001597214">
    <property type="component" value="Unassembled WGS sequence"/>
</dbReference>
<keyword evidence="1" id="KW-0472">Membrane</keyword>
<comment type="caution">
    <text evidence="2">The sequence shown here is derived from an EMBL/GenBank/DDBJ whole genome shotgun (WGS) entry which is preliminary data.</text>
</comment>
<keyword evidence="1" id="KW-0812">Transmembrane</keyword>
<proteinExistence type="predicted"/>
<name>A0ABW4LQ19_9BACI</name>
<protein>
    <submittedName>
        <fullName evidence="2">Uncharacterized protein</fullName>
    </submittedName>
</protein>
<reference evidence="3" key="1">
    <citation type="journal article" date="2019" name="Int. J. Syst. Evol. Microbiol.">
        <title>The Global Catalogue of Microorganisms (GCM) 10K type strain sequencing project: providing services to taxonomists for standard genome sequencing and annotation.</title>
        <authorList>
            <consortium name="The Broad Institute Genomics Platform"/>
            <consortium name="The Broad Institute Genome Sequencing Center for Infectious Disease"/>
            <person name="Wu L."/>
            <person name="Ma J."/>
        </authorList>
    </citation>
    <scope>NUCLEOTIDE SEQUENCE [LARGE SCALE GENOMIC DNA]</scope>
    <source>
        <strain evidence="3">CCUG 49339</strain>
    </source>
</reference>
<feature type="transmembrane region" description="Helical" evidence="1">
    <location>
        <begin position="6"/>
        <end position="24"/>
    </location>
</feature>
<gene>
    <name evidence="2" type="ORF">ACFSCX_06125</name>
</gene>
<organism evidence="2 3">
    <name type="scientific">Bacillus salitolerans</name>
    <dbReference type="NCBI Taxonomy" id="1437434"/>
    <lineage>
        <taxon>Bacteria</taxon>
        <taxon>Bacillati</taxon>
        <taxon>Bacillota</taxon>
        <taxon>Bacilli</taxon>
        <taxon>Bacillales</taxon>
        <taxon>Bacillaceae</taxon>
        <taxon>Bacillus</taxon>
    </lineage>
</organism>
<keyword evidence="3" id="KW-1185">Reference proteome</keyword>
<dbReference type="RefSeq" id="WP_377927285.1">
    <property type="nucleotide sequence ID" value="NZ_JBHUEM010000005.1"/>
</dbReference>
<evidence type="ECO:0000313" key="3">
    <source>
        <dbReference type="Proteomes" id="UP001597214"/>
    </source>
</evidence>
<evidence type="ECO:0000313" key="2">
    <source>
        <dbReference type="EMBL" id="MFD1736138.1"/>
    </source>
</evidence>
<keyword evidence="1" id="KW-1133">Transmembrane helix</keyword>
<evidence type="ECO:0000256" key="1">
    <source>
        <dbReference type="SAM" id="Phobius"/>
    </source>
</evidence>
<accession>A0ABW4LQ19</accession>
<sequence length="133" mass="15892">MLLKIIGILLLAYCVTSLLFTFYIKIFRKDVKQQLDKDTKVKYLNRALNQLENYKNLAKQNPNKSYEMKINNYYGVLRHGCRRPFFSDYLSDEDLELLKKMFKGSQVELDYYYSDLSKCLVLNVRYPLHTTNH</sequence>
<dbReference type="EMBL" id="JBHUEM010000005">
    <property type="protein sequence ID" value="MFD1736138.1"/>
    <property type="molecule type" value="Genomic_DNA"/>
</dbReference>